<dbReference type="Gene3D" id="3.90.78.10">
    <property type="entry name" value="UDP-N-acetylenolpyruvoylglucosamine reductase, C-terminal domain"/>
    <property type="match status" value="1"/>
</dbReference>
<dbReference type="EMBL" id="PCWK01000012">
    <property type="protein sequence ID" value="PIR02790.1"/>
    <property type="molecule type" value="Genomic_DNA"/>
</dbReference>
<evidence type="ECO:0000256" key="6">
    <source>
        <dbReference type="ARBA" id="ARBA00022618"/>
    </source>
</evidence>
<keyword evidence="6 16" id="KW-0132">Cell division</keyword>
<evidence type="ECO:0000259" key="17">
    <source>
        <dbReference type="PROSITE" id="PS51387"/>
    </source>
</evidence>
<organism evidence="18 19">
    <name type="scientific">Candidatus Nealsonbacteria bacterium CG11_big_fil_rev_8_21_14_0_20_35_11</name>
    <dbReference type="NCBI Taxonomy" id="1974713"/>
    <lineage>
        <taxon>Bacteria</taxon>
        <taxon>Candidatus Nealsoniibacteriota</taxon>
    </lineage>
</organism>
<dbReference type="GO" id="GO:0005829">
    <property type="term" value="C:cytosol"/>
    <property type="evidence" value="ECO:0007669"/>
    <property type="project" value="TreeGrafter"/>
</dbReference>
<evidence type="ECO:0000256" key="2">
    <source>
        <dbReference type="ARBA" id="ARBA00003921"/>
    </source>
</evidence>
<proteinExistence type="inferred from homology"/>
<evidence type="ECO:0000256" key="16">
    <source>
        <dbReference type="HAMAP-Rule" id="MF_00037"/>
    </source>
</evidence>
<keyword evidence="7 16" id="KW-0285">Flavoprotein</keyword>
<dbReference type="GO" id="GO:0009252">
    <property type="term" value="P:peptidoglycan biosynthetic process"/>
    <property type="evidence" value="ECO:0007669"/>
    <property type="project" value="UniProtKB-UniRule"/>
</dbReference>
<evidence type="ECO:0000256" key="14">
    <source>
        <dbReference type="ARBA" id="ARBA00023316"/>
    </source>
</evidence>
<keyword evidence="5 16" id="KW-0963">Cytoplasm</keyword>
<dbReference type="GO" id="GO:0071949">
    <property type="term" value="F:FAD binding"/>
    <property type="evidence" value="ECO:0007669"/>
    <property type="project" value="InterPro"/>
</dbReference>
<dbReference type="InterPro" id="IPR036318">
    <property type="entry name" value="FAD-bd_PCMH-like_sf"/>
</dbReference>
<dbReference type="SUPFAM" id="SSF56194">
    <property type="entry name" value="Uridine diphospho-N-Acetylenolpyruvylglucosamine reductase, MurB, C-terminal domain"/>
    <property type="match status" value="1"/>
</dbReference>
<dbReference type="HAMAP" id="MF_00037">
    <property type="entry name" value="MurB"/>
    <property type="match status" value="1"/>
</dbReference>
<evidence type="ECO:0000256" key="1">
    <source>
        <dbReference type="ARBA" id="ARBA00001974"/>
    </source>
</evidence>
<dbReference type="PANTHER" id="PTHR21071">
    <property type="entry name" value="UDP-N-ACETYLENOLPYRUVOYLGLUCOSAMINE REDUCTASE"/>
    <property type="match status" value="1"/>
</dbReference>
<comment type="cofactor">
    <cofactor evidence="1 16">
        <name>FAD</name>
        <dbReference type="ChEBI" id="CHEBI:57692"/>
    </cofactor>
</comment>
<dbReference type="UniPathway" id="UPA00219"/>
<protein>
    <recommendedName>
        <fullName evidence="16">UDP-N-acetylenolpyruvoylglucosamine reductase</fullName>
        <ecNumber evidence="16">1.3.1.98</ecNumber>
    </recommendedName>
    <alternativeName>
        <fullName evidence="16">UDP-N-acetylmuramate dehydrogenase</fullName>
    </alternativeName>
</protein>
<evidence type="ECO:0000256" key="7">
    <source>
        <dbReference type="ARBA" id="ARBA00022630"/>
    </source>
</evidence>
<dbReference type="InterPro" id="IPR003170">
    <property type="entry name" value="MurB"/>
</dbReference>
<dbReference type="GO" id="GO:0008762">
    <property type="term" value="F:UDP-N-acetylmuramate dehydrogenase activity"/>
    <property type="evidence" value="ECO:0007669"/>
    <property type="project" value="UniProtKB-UniRule"/>
</dbReference>
<dbReference type="InterPro" id="IPR011601">
    <property type="entry name" value="MurB_C"/>
</dbReference>
<comment type="catalytic activity">
    <reaction evidence="15 16">
        <text>UDP-N-acetyl-alpha-D-muramate + NADP(+) = UDP-N-acetyl-3-O-(1-carboxyvinyl)-alpha-D-glucosamine + NADPH + H(+)</text>
        <dbReference type="Rhea" id="RHEA:12248"/>
        <dbReference type="ChEBI" id="CHEBI:15378"/>
        <dbReference type="ChEBI" id="CHEBI:57783"/>
        <dbReference type="ChEBI" id="CHEBI:58349"/>
        <dbReference type="ChEBI" id="CHEBI:68483"/>
        <dbReference type="ChEBI" id="CHEBI:70757"/>
        <dbReference type="EC" id="1.3.1.98"/>
    </reaction>
</comment>
<evidence type="ECO:0000313" key="18">
    <source>
        <dbReference type="EMBL" id="PIR02790.1"/>
    </source>
</evidence>
<dbReference type="Gene3D" id="3.30.43.10">
    <property type="entry name" value="Uridine Diphospho-n-acetylenolpyruvylglucosamine Reductase, domain 2"/>
    <property type="match status" value="1"/>
</dbReference>
<evidence type="ECO:0000256" key="11">
    <source>
        <dbReference type="ARBA" id="ARBA00022984"/>
    </source>
</evidence>
<evidence type="ECO:0000256" key="3">
    <source>
        <dbReference type="ARBA" id="ARBA00004496"/>
    </source>
</evidence>
<evidence type="ECO:0000256" key="12">
    <source>
        <dbReference type="ARBA" id="ARBA00023002"/>
    </source>
</evidence>
<gene>
    <name evidence="16" type="primary">murB</name>
    <name evidence="18" type="ORF">COV62_00490</name>
</gene>
<dbReference type="Gene3D" id="3.30.465.10">
    <property type="match status" value="1"/>
</dbReference>
<dbReference type="Proteomes" id="UP000231139">
    <property type="component" value="Unassembled WGS sequence"/>
</dbReference>
<evidence type="ECO:0000256" key="10">
    <source>
        <dbReference type="ARBA" id="ARBA00022960"/>
    </source>
</evidence>
<dbReference type="GO" id="GO:0008360">
    <property type="term" value="P:regulation of cell shape"/>
    <property type="evidence" value="ECO:0007669"/>
    <property type="project" value="UniProtKB-KW"/>
</dbReference>
<dbReference type="NCBIfam" id="TIGR00179">
    <property type="entry name" value="murB"/>
    <property type="match status" value="1"/>
</dbReference>
<dbReference type="PANTHER" id="PTHR21071:SF4">
    <property type="entry name" value="UDP-N-ACETYLENOLPYRUVOYLGLUCOSAMINE REDUCTASE"/>
    <property type="match status" value="1"/>
</dbReference>
<comment type="pathway">
    <text evidence="4 16">Cell wall biogenesis; peptidoglycan biosynthesis.</text>
</comment>
<keyword evidence="9 16" id="KW-0521">NADP</keyword>
<keyword evidence="13 16" id="KW-0131">Cell cycle</keyword>
<dbReference type="PROSITE" id="PS51387">
    <property type="entry name" value="FAD_PCMH"/>
    <property type="match status" value="1"/>
</dbReference>
<dbReference type="InterPro" id="IPR016169">
    <property type="entry name" value="FAD-bd_PCMH_sub2"/>
</dbReference>
<evidence type="ECO:0000256" key="5">
    <source>
        <dbReference type="ARBA" id="ARBA00022490"/>
    </source>
</evidence>
<evidence type="ECO:0000256" key="8">
    <source>
        <dbReference type="ARBA" id="ARBA00022827"/>
    </source>
</evidence>
<dbReference type="InterPro" id="IPR036635">
    <property type="entry name" value="MurB_C_sf"/>
</dbReference>
<dbReference type="Pfam" id="PF01565">
    <property type="entry name" value="FAD_binding_4"/>
    <property type="match status" value="1"/>
</dbReference>
<keyword evidence="14 16" id="KW-0961">Cell wall biogenesis/degradation</keyword>
<comment type="function">
    <text evidence="2 16">Cell wall formation.</text>
</comment>
<dbReference type="AlphaFoldDB" id="A0A2H0N1M6"/>
<evidence type="ECO:0000256" key="13">
    <source>
        <dbReference type="ARBA" id="ARBA00023306"/>
    </source>
</evidence>
<feature type="active site" evidence="16">
    <location>
        <position position="303"/>
    </location>
</feature>
<feature type="active site" description="Proton donor" evidence="16">
    <location>
        <position position="227"/>
    </location>
</feature>
<dbReference type="InterPro" id="IPR016167">
    <property type="entry name" value="FAD-bd_PCMH_sub1"/>
</dbReference>
<feature type="domain" description="FAD-binding PCMH-type" evidence="17">
    <location>
        <begin position="29"/>
        <end position="198"/>
    </location>
</feature>
<comment type="caution">
    <text evidence="18">The sequence shown here is derived from an EMBL/GenBank/DDBJ whole genome shotgun (WGS) entry which is preliminary data.</text>
</comment>
<dbReference type="NCBIfam" id="NF010480">
    <property type="entry name" value="PRK13905.1"/>
    <property type="match status" value="1"/>
</dbReference>
<dbReference type="InterPro" id="IPR006094">
    <property type="entry name" value="Oxid_FAD_bind_N"/>
</dbReference>
<evidence type="ECO:0000256" key="9">
    <source>
        <dbReference type="ARBA" id="ARBA00022857"/>
    </source>
</evidence>
<comment type="caution">
    <text evidence="16">Lacks conserved residue(s) required for the propagation of feature annotation.</text>
</comment>
<keyword evidence="11 16" id="KW-0573">Peptidoglycan synthesis</keyword>
<sequence>MKRKISQKLKKELPGLKRNISLKNYTTFKIGGPVKYFFVAKNKEDLIEAIKKAKELKLPFFILGGGSNLLVSDKGFDGLVIKILNSKFYILNSKIFTEAGTPLTLIVNEAAKKGLTGLEWAAGIPGTVGGAIYGNAGAFGRSMKDVVKEVEYGEVGFPSEIRLLKIKNRDCEFSYKDSIFKHKKNLIILSAILQLKKGNKKVIESKIKKNLEQRKKTQPLNFPSAGSIFKNPPGFSAGELIEKCGLKGKKIGGVKISEKHANFILNLGRHPPATQGKAKDVIKLINLIKQKVKNKFKVNLEEEIQILE</sequence>
<keyword evidence="10 16" id="KW-0133">Cell shape</keyword>
<evidence type="ECO:0000313" key="19">
    <source>
        <dbReference type="Proteomes" id="UP000231139"/>
    </source>
</evidence>
<dbReference type="SUPFAM" id="SSF56176">
    <property type="entry name" value="FAD-binding/transporter-associated domain-like"/>
    <property type="match status" value="1"/>
</dbReference>
<evidence type="ECO:0000256" key="4">
    <source>
        <dbReference type="ARBA" id="ARBA00004752"/>
    </source>
</evidence>
<keyword evidence="8 16" id="KW-0274">FAD</keyword>
<dbReference type="EC" id="1.3.1.98" evidence="16"/>
<dbReference type="Pfam" id="PF02873">
    <property type="entry name" value="MurB_C"/>
    <property type="match status" value="1"/>
</dbReference>
<comment type="subcellular location">
    <subcellularLocation>
        <location evidence="3 16">Cytoplasm</location>
    </subcellularLocation>
</comment>
<comment type="similarity">
    <text evidence="16">Belongs to the MurB family.</text>
</comment>
<dbReference type="GO" id="GO:0051301">
    <property type="term" value="P:cell division"/>
    <property type="evidence" value="ECO:0007669"/>
    <property type="project" value="UniProtKB-KW"/>
</dbReference>
<dbReference type="GO" id="GO:0071555">
    <property type="term" value="P:cell wall organization"/>
    <property type="evidence" value="ECO:0007669"/>
    <property type="project" value="UniProtKB-KW"/>
</dbReference>
<name>A0A2H0N1M6_9BACT</name>
<evidence type="ECO:0000256" key="15">
    <source>
        <dbReference type="ARBA" id="ARBA00048914"/>
    </source>
</evidence>
<reference evidence="18 19" key="1">
    <citation type="submission" date="2017-09" db="EMBL/GenBank/DDBJ databases">
        <title>Depth-based differentiation of microbial function through sediment-hosted aquifers and enrichment of novel symbionts in the deep terrestrial subsurface.</title>
        <authorList>
            <person name="Probst A.J."/>
            <person name="Ladd B."/>
            <person name="Jarett J.K."/>
            <person name="Geller-Mcgrath D.E."/>
            <person name="Sieber C.M."/>
            <person name="Emerson J.B."/>
            <person name="Anantharaman K."/>
            <person name="Thomas B.C."/>
            <person name="Malmstrom R."/>
            <person name="Stieglmeier M."/>
            <person name="Klingl A."/>
            <person name="Woyke T."/>
            <person name="Ryan C.M."/>
            <person name="Banfield J.F."/>
        </authorList>
    </citation>
    <scope>NUCLEOTIDE SEQUENCE [LARGE SCALE GENOMIC DNA]</scope>
    <source>
        <strain evidence="18">CG11_big_fil_rev_8_21_14_0_20_35_11</strain>
    </source>
</reference>
<accession>A0A2H0N1M6</accession>
<dbReference type="InterPro" id="IPR016166">
    <property type="entry name" value="FAD-bd_PCMH"/>
</dbReference>
<keyword evidence="12 16" id="KW-0560">Oxidoreductase</keyword>